<evidence type="ECO:0000313" key="2">
    <source>
        <dbReference type="EMBL" id="PLW50026.1"/>
    </source>
</evidence>
<dbReference type="Proteomes" id="UP000235392">
    <property type="component" value="Unassembled WGS sequence"/>
</dbReference>
<feature type="transmembrane region" description="Helical" evidence="1">
    <location>
        <begin position="62"/>
        <end position="84"/>
    </location>
</feature>
<proteinExistence type="predicted"/>
<keyword evidence="1" id="KW-1133">Transmembrane helix</keyword>
<keyword evidence="1" id="KW-0472">Membrane</keyword>
<keyword evidence="1" id="KW-0812">Transmembrane</keyword>
<feature type="transmembrane region" description="Helical" evidence="1">
    <location>
        <begin position="409"/>
        <end position="427"/>
    </location>
</feature>
<name>A0A2N5VJD2_9BASI</name>
<dbReference type="EMBL" id="PGCI01000013">
    <property type="protein sequence ID" value="PLW50026.1"/>
    <property type="molecule type" value="Genomic_DNA"/>
</dbReference>
<protein>
    <submittedName>
        <fullName evidence="2">Uncharacterized protein</fullName>
    </submittedName>
</protein>
<feature type="transmembrane region" description="Helical" evidence="1">
    <location>
        <begin position="366"/>
        <end position="389"/>
    </location>
</feature>
<comment type="caution">
    <text evidence="2">The sequence shown here is derived from an EMBL/GenBank/DDBJ whole genome shotgun (WGS) entry which is preliminary data.</text>
</comment>
<gene>
    <name evidence="2" type="ORF">PCASD_01275</name>
</gene>
<feature type="transmembrane region" description="Helical" evidence="1">
    <location>
        <begin position="114"/>
        <end position="136"/>
    </location>
</feature>
<sequence length="527" mass="59733">MKQDSFSGALPSSLNSNVIGIIFNSILTSSSNFSAVNVPAVIRDSLKSRFVSSTHAAAGPETSLSITLGLIFCFLSFVFQLTWFTMGLRYSKMSHSHWVVRRNEVGVFIPNTRFLMAIFSVFFTLLLVCENVLLILDMNGVSTLKDRTIIAVSKWLPLWVSSWVFSWGMASSIYTTYSKIPKGIIGKVVGCKHSARYFNTAVFGSLTLVIIYETTVTLFTGYGLMCRLDTFHRFFVRFEVMAVLFDPKNFAIKNELLPELPGLLAMTQSFENWSKDFRFLLCSRLAYFFGFICICLPLYCIYFRLIRKMTKRRNNINLHAMCAHNRTAVTVPPLAEENGCYVQYSTPELPWRVRFLNWMCFDDTHLILAAILSLGHSLLEVIVMIRFLYLLKTSGTISAQVTLLTKTGVINNFIFGITGLLSSWIFFTRSRLNYSKPLPCVKNLTGVERNLVTTELFETELFETCIMNAVTMGAIFSLSGVKKQESYFAQVRPRLKHFPDIMLVKQFYLSEKDGAVDHSMSGALCES</sequence>
<accession>A0A2N5VJD2</accession>
<reference evidence="2 3" key="1">
    <citation type="submission" date="2017-11" db="EMBL/GenBank/DDBJ databases">
        <title>De novo assembly and phasing of dikaryotic genomes from two isolates of Puccinia coronata f. sp. avenae, the causal agent of oat crown rust.</title>
        <authorList>
            <person name="Miller M.E."/>
            <person name="Zhang Y."/>
            <person name="Omidvar V."/>
            <person name="Sperschneider J."/>
            <person name="Schwessinger B."/>
            <person name="Raley C."/>
            <person name="Palmer J.M."/>
            <person name="Garnica D."/>
            <person name="Upadhyaya N."/>
            <person name="Rathjen J."/>
            <person name="Taylor J.M."/>
            <person name="Park R.F."/>
            <person name="Dodds P.N."/>
            <person name="Hirsch C.D."/>
            <person name="Kianian S.F."/>
            <person name="Figueroa M."/>
        </authorList>
    </citation>
    <scope>NUCLEOTIDE SEQUENCE [LARGE SCALE GENOMIC DNA]</scope>
    <source>
        <strain evidence="2">12SD80</strain>
    </source>
</reference>
<organism evidence="2 3">
    <name type="scientific">Puccinia coronata f. sp. avenae</name>
    <dbReference type="NCBI Taxonomy" id="200324"/>
    <lineage>
        <taxon>Eukaryota</taxon>
        <taxon>Fungi</taxon>
        <taxon>Dikarya</taxon>
        <taxon>Basidiomycota</taxon>
        <taxon>Pucciniomycotina</taxon>
        <taxon>Pucciniomycetes</taxon>
        <taxon>Pucciniales</taxon>
        <taxon>Pucciniaceae</taxon>
        <taxon>Puccinia</taxon>
    </lineage>
</organism>
<feature type="transmembrane region" description="Helical" evidence="1">
    <location>
        <begin position="197"/>
        <end position="225"/>
    </location>
</feature>
<evidence type="ECO:0000313" key="3">
    <source>
        <dbReference type="Proteomes" id="UP000235392"/>
    </source>
</evidence>
<dbReference type="AlphaFoldDB" id="A0A2N5VJD2"/>
<feature type="transmembrane region" description="Helical" evidence="1">
    <location>
        <begin position="285"/>
        <end position="305"/>
    </location>
</feature>
<feature type="transmembrane region" description="Helical" evidence="1">
    <location>
        <begin position="21"/>
        <end position="42"/>
    </location>
</feature>
<evidence type="ECO:0000256" key="1">
    <source>
        <dbReference type="SAM" id="Phobius"/>
    </source>
</evidence>